<protein>
    <submittedName>
        <fullName evidence="4">Sulfotransferase domain-containing protein</fullName>
    </submittedName>
</protein>
<feature type="domain" description="Sulfotransferase" evidence="3">
    <location>
        <begin position="32"/>
        <end position="257"/>
    </location>
</feature>
<accession>A0A5D0MPJ2</accession>
<sequence length="265" mass="32173">MKQALKLIVKDGREYYRYLKYKKTLPKNPKHDDIYIVEFPKSGVTWLQHIIGNIELKLLDKNEYITFYNHHKYLPDVHQLRNSKINRFLNRTFIKTHAKFNPYYYFVIYLIRNPFDVMVSYYNFMGEQGYESCFELFVKDENYGIYAWKRHVNSWFYKKVMAQRIHLLKYENLLNNAKNEVKSMYANLGVDLSEDVVEFGIKQSALEFMQRSENHYKMYNPNYNMSFVGKNNKKSKSELMTTEIRQFIKDVAKEELQYFYPELIM</sequence>
<evidence type="ECO:0000256" key="2">
    <source>
        <dbReference type="ARBA" id="ARBA00022679"/>
    </source>
</evidence>
<dbReference type="RefSeq" id="WP_303701070.1">
    <property type="nucleotide sequence ID" value="NZ_VSIV01000143.1"/>
</dbReference>
<dbReference type="AlphaFoldDB" id="A0A5D0MPJ2"/>
<dbReference type="Gene3D" id="3.40.50.300">
    <property type="entry name" value="P-loop containing nucleotide triphosphate hydrolases"/>
    <property type="match status" value="1"/>
</dbReference>
<evidence type="ECO:0000259" key="3">
    <source>
        <dbReference type="Pfam" id="PF00685"/>
    </source>
</evidence>
<dbReference type="GO" id="GO:0008146">
    <property type="term" value="F:sulfotransferase activity"/>
    <property type="evidence" value="ECO:0007669"/>
    <property type="project" value="InterPro"/>
</dbReference>
<dbReference type="Proteomes" id="UP000323337">
    <property type="component" value="Unassembled WGS sequence"/>
</dbReference>
<comment type="caution">
    <text evidence="4">The sequence shown here is derived from an EMBL/GenBank/DDBJ whole genome shotgun (WGS) entry which is preliminary data.</text>
</comment>
<dbReference type="EMBL" id="VSIV01000143">
    <property type="protein sequence ID" value="TYB33441.1"/>
    <property type="molecule type" value="Genomic_DNA"/>
</dbReference>
<dbReference type="InterPro" id="IPR027417">
    <property type="entry name" value="P-loop_NTPase"/>
</dbReference>
<gene>
    <name evidence="4" type="ORF">FXF49_06330</name>
</gene>
<reference evidence="4 5" key="1">
    <citation type="submission" date="2019-08" db="EMBL/GenBank/DDBJ databases">
        <title>Genomic characterization of a novel candidate phylum (ARYD3) from a high temperature, high salinity tertiary oil reservoir in north central Oklahoma, USA.</title>
        <authorList>
            <person name="Youssef N.H."/>
            <person name="Yadav A."/>
            <person name="Elshahed M.S."/>
        </authorList>
    </citation>
    <scope>NUCLEOTIDE SEQUENCE [LARGE SCALE GENOMIC DNA]</scope>
    <source>
        <strain evidence="4">ARYD1</strain>
    </source>
</reference>
<evidence type="ECO:0000313" key="5">
    <source>
        <dbReference type="Proteomes" id="UP000323337"/>
    </source>
</evidence>
<dbReference type="InterPro" id="IPR000863">
    <property type="entry name" value="Sulfotransferase_dom"/>
</dbReference>
<comment type="similarity">
    <text evidence="1">Belongs to the sulfotransferase 1 family.</text>
</comment>
<proteinExistence type="inferred from homology"/>
<dbReference type="Pfam" id="PF00685">
    <property type="entry name" value="Sulfotransfer_1"/>
    <property type="match status" value="1"/>
</dbReference>
<evidence type="ECO:0000313" key="4">
    <source>
        <dbReference type="EMBL" id="TYB33441.1"/>
    </source>
</evidence>
<name>A0A5D0MPJ2_FLESI</name>
<keyword evidence="2 4" id="KW-0808">Transferase</keyword>
<dbReference type="SUPFAM" id="SSF52540">
    <property type="entry name" value="P-loop containing nucleoside triphosphate hydrolases"/>
    <property type="match status" value="1"/>
</dbReference>
<evidence type="ECO:0000256" key="1">
    <source>
        <dbReference type="ARBA" id="ARBA00005771"/>
    </source>
</evidence>
<dbReference type="PANTHER" id="PTHR11783">
    <property type="entry name" value="SULFOTRANSFERASE SULT"/>
    <property type="match status" value="1"/>
</dbReference>
<organism evidence="4 5">
    <name type="scientific">Flexistipes sinusarabici</name>
    <dbReference type="NCBI Taxonomy" id="2352"/>
    <lineage>
        <taxon>Bacteria</taxon>
        <taxon>Pseudomonadati</taxon>
        <taxon>Deferribacterota</taxon>
        <taxon>Deferribacteres</taxon>
        <taxon>Deferribacterales</taxon>
        <taxon>Flexistipitaceae</taxon>
        <taxon>Flexistipes</taxon>
    </lineage>
</organism>